<protein>
    <recommendedName>
        <fullName evidence="7">Adenylate/guanylate cyclase domain-containing response regulator</fullName>
    </recommendedName>
</protein>
<keyword evidence="2" id="KW-0597">Phosphoprotein</keyword>
<reference evidence="6" key="1">
    <citation type="journal article" date="2019" name="Int. J. Syst. Evol. Microbiol.">
        <title>The Global Catalogue of Microorganisms (GCM) 10K type strain sequencing project: providing services to taxonomists for standard genome sequencing and annotation.</title>
        <authorList>
            <consortium name="The Broad Institute Genomics Platform"/>
            <consortium name="The Broad Institute Genome Sequencing Center for Infectious Disease"/>
            <person name="Wu L."/>
            <person name="Ma J."/>
        </authorList>
    </citation>
    <scope>NUCLEOTIDE SEQUENCE [LARGE SCALE GENOMIC DNA]</scope>
    <source>
        <strain evidence="6">JCM 16259</strain>
    </source>
</reference>
<organism evidence="5 6">
    <name type="scientific">Terrabacter carboxydivorans</name>
    <dbReference type="NCBI Taxonomy" id="619730"/>
    <lineage>
        <taxon>Bacteria</taxon>
        <taxon>Bacillati</taxon>
        <taxon>Actinomycetota</taxon>
        <taxon>Actinomycetes</taxon>
        <taxon>Micrococcales</taxon>
        <taxon>Intrasporangiaceae</taxon>
        <taxon>Terrabacter</taxon>
    </lineage>
</organism>
<evidence type="ECO:0008006" key="7">
    <source>
        <dbReference type="Google" id="ProtNLM"/>
    </source>
</evidence>
<evidence type="ECO:0000259" key="4">
    <source>
        <dbReference type="PROSITE" id="PS50125"/>
    </source>
</evidence>
<feature type="modified residue" description="4-aspartylphosphate" evidence="2">
    <location>
        <position position="65"/>
    </location>
</feature>
<dbReference type="InterPro" id="IPR029787">
    <property type="entry name" value="Nucleotide_cyclase"/>
</dbReference>
<dbReference type="PROSITE" id="PS50125">
    <property type="entry name" value="GUANYLATE_CYCLASE_2"/>
    <property type="match status" value="1"/>
</dbReference>
<dbReference type="InterPro" id="IPR050697">
    <property type="entry name" value="Adenylyl/Guanylyl_Cyclase_3/4"/>
</dbReference>
<dbReference type="InterPro" id="IPR001789">
    <property type="entry name" value="Sig_transdc_resp-reg_receiver"/>
</dbReference>
<dbReference type="Pfam" id="PF00211">
    <property type="entry name" value="Guanylate_cyc"/>
    <property type="match status" value="1"/>
</dbReference>
<dbReference type="SUPFAM" id="SSF55073">
    <property type="entry name" value="Nucleotide cyclase"/>
    <property type="match status" value="1"/>
</dbReference>
<evidence type="ECO:0000313" key="5">
    <source>
        <dbReference type="EMBL" id="GAA2468028.1"/>
    </source>
</evidence>
<proteinExistence type="inferred from homology"/>
<dbReference type="PANTHER" id="PTHR43081:SF20">
    <property type="entry name" value="TWO-COMPONENT RESPONSE REGULATOR"/>
    <property type="match status" value="1"/>
</dbReference>
<dbReference type="SMART" id="SM00044">
    <property type="entry name" value="CYCc"/>
    <property type="match status" value="1"/>
</dbReference>
<dbReference type="RefSeq" id="WP_344252468.1">
    <property type="nucleotide sequence ID" value="NZ_BAAARE010000001.1"/>
</dbReference>
<feature type="domain" description="Response regulatory" evidence="3">
    <location>
        <begin position="16"/>
        <end position="131"/>
    </location>
</feature>
<dbReference type="PANTHER" id="PTHR43081">
    <property type="entry name" value="ADENYLATE CYCLASE, TERMINAL-DIFFERENTIATION SPECIFIC-RELATED"/>
    <property type="match status" value="1"/>
</dbReference>
<comment type="caution">
    <text evidence="5">The sequence shown here is derived from an EMBL/GenBank/DDBJ whole genome shotgun (WGS) entry which is preliminary data.</text>
</comment>
<comment type="similarity">
    <text evidence="1">Belongs to the adenylyl cyclase class-3 family.</text>
</comment>
<sequence>MPVRGDAMVPPLTGVRVLVVDDLEQNRRLMHAVLEPRGFVVRSESSGPAALEALAECEVDVVLLDVLMPVMDGYETCQRIKADPHTAMLPVVMVTASGTQQRLRALEVGADDFVTKPFDQAELMARVRSLARVKRLHDTVVEQTVALERWTAELESRVAEQVADLERLSRLRRFLSPQIAGLIVESGDESFLESHRRDITTVFTDLRGFTAFAETSEPEETMAVLRDYHAALGELVFHYEGTLEHFAGDGLMVFFNDPPPCADAPRRAVRMALEMRDRVDELAAQWRRQGHDLGFGVGIAQGYATLGRVGFEGRWDYAAIGTVTNVAARLCAAATTRQVLISPRVRAGLDDSFETRSLGPVELRGISRPLEVHEVIGTIGQEAFP</sequence>
<dbReference type="EMBL" id="BAAARE010000001">
    <property type="protein sequence ID" value="GAA2468028.1"/>
    <property type="molecule type" value="Genomic_DNA"/>
</dbReference>
<accession>A0ABP5XXB2</accession>
<evidence type="ECO:0000256" key="1">
    <source>
        <dbReference type="ARBA" id="ARBA00005381"/>
    </source>
</evidence>
<dbReference type="Proteomes" id="UP001500730">
    <property type="component" value="Unassembled WGS sequence"/>
</dbReference>
<dbReference type="Gene3D" id="3.30.70.1230">
    <property type="entry name" value="Nucleotide cyclase"/>
    <property type="match status" value="1"/>
</dbReference>
<evidence type="ECO:0000259" key="3">
    <source>
        <dbReference type="PROSITE" id="PS50110"/>
    </source>
</evidence>
<evidence type="ECO:0000256" key="2">
    <source>
        <dbReference type="PROSITE-ProRule" id="PRU00169"/>
    </source>
</evidence>
<feature type="domain" description="Guanylate cyclase" evidence="4">
    <location>
        <begin position="200"/>
        <end position="331"/>
    </location>
</feature>
<keyword evidence="6" id="KW-1185">Reference proteome</keyword>
<gene>
    <name evidence="5" type="ORF">GCM10009858_01570</name>
</gene>
<dbReference type="Pfam" id="PF00072">
    <property type="entry name" value="Response_reg"/>
    <property type="match status" value="1"/>
</dbReference>
<dbReference type="SUPFAM" id="SSF52172">
    <property type="entry name" value="CheY-like"/>
    <property type="match status" value="1"/>
</dbReference>
<name>A0ABP5XXB2_9MICO</name>
<dbReference type="CDD" id="cd07302">
    <property type="entry name" value="CHD"/>
    <property type="match status" value="1"/>
</dbReference>
<dbReference type="InterPro" id="IPR001054">
    <property type="entry name" value="A/G_cyclase"/>
</dbReference>
<dbReference type="PROSITE" id="PS50110">
    <property type="entry name" value="RESPONSE_REGULATORY"/>
    <property type="match status" value="1"/>
</dbReference>
<dbReference type="SMART" id="SM00448">
    <property type="entry name" value="REC"/>
    <property type="match status" value="1"/>
</dbReference>
<dbReference type="Gene3D" id="3.40.50.2300">
    <property type="match status" value="1"/>
</dbReference>
<dbReference type="InterPro" id="IPR011006">
    <property type="entry name" value="CheY-like_superfamily"/>
</dbReference>
<evidence type="ECO:0000313" key="6">
    <source>
        <dbReference type="Proteomes" id="UP001500730"/>
    </source>
</evidence>